<keyword evidence="7" id="KW-1185">Reference proteome</keyword>
<dbReference type="STRING" id="1196081.A0A364L732"/>
<dbReference type="GO" id="GO:0019783">
    <property type="term" value="F:ubiquitin-like protein peptidase activity"/>
    <property type="evidence" value="ECO:0007669"/>
    <property type="project" value="UniProtKB-ARBA"/>
</dbReference>
<evidence type="ECO:0000256" key="4">
    <source>
        <dbReference type="SAM" id="MobiDB-lite"/>
    </source>
</evidence>
<accession>A0A364L732</accession>
<evidence type="ECO:0000256" key="1">
    <source>
        <dbReference type="ARBA" id="ARBA00005234"/>
    </source>
</evidence>
<dbReference type="GeneID" id="63796738"/>
<comment type="caution">
    <text evidence="6">The sequence shown here is derived from an EMBL/GenBank/DDBJ whole genome shotgun (WGS) entry which is preliminary data.</text>
</comment>
<dbReference type="GO" id="GO:0008234">
    <property type="term" value="F:cysteine-type peptidase activity"/>
    <property type="evidence" value="ECO:0007669"/>
    <property type="project" value="InterPro"/>
</dbReference>
<keyword evidence="2" id="KW-0645">Protease</keyword>
<protein>
    <recommendedName>
        <fullName evidence="5">Ubiquitin-like protease family profile domain-containing protein</fullName>
    </recommendedName>
</protein>
<dbReference type="InterPro" id="IPR038765">
    <property type="entry name" value="Papain-like_cys_pep_sf"/>
</dbReference>
<evidence type="ECO:0000313" key="6">
    <source>
        <dbReference type="EMBL" id="RAO71511.1"/>
    </source>
</evidence>
<dbReference type="RefSeq" id="XP_040736026.1">
    <property type="nucleotide sequence ID" value="XM_040880228.1"/>
</dbReference>
<name>A0A364L732_TALAM</name>
<sequence>MDLATASPRQWLYGLAEKLLKLADMVTAPEMKGVESVSELDHHLRDLLTEQFRDSIHRLCQDAPAVAEVIAATIREKIPDPSLRSSLKRKPRHDPSYRPSYQKKRHRVESVVPETVVLEHETEHALDPVVRVDTTGSKSESRRESRSDFTLLAAHQDVLEPENMYSSTTPILSNREQTVPPPTPQKDITKDMSFNDTLSEIVNNVSLLKKHPDDLPRTVHQKILQSLHTDQGPFSEPEASHWSDGKAWLEVLEKGSATSRRCIVFNMLEHMGASKWYDGQIEVAKRTVLTKQKKPVDEKGAAMHVLGRITNEPSKRKAISNQFSRGKRVRLLVKELGLGIILSSSIWKYTKRKEPEFNQLLLNFKADSRWMALFQTLTPQLELLVRSGSTDPEALYDSLGQHHLVSNEELQELMVKYALEHESLSDGALNAAYTQLISRVSKEVFKKQTLSDHDTFIIDHSLKLPADIFYALRPGQWLDCWVIKVAMHIADRPAWVHFRESIPVNDIGRHERMRSIKKPFSAWAKEMVELRRKAEGTVPLTFYTPVHHINSHFTLLEIDDGEKVIRHYDSMAEPTVINGTEKTKVATLVEDEFNHLGYRYIEMPTPQQSDNWSCGARVIWAFRKRCNGFDIGSWDTVLDSGRIQLDIVNSLTACIDSNAMQKYSRSRGCRATNDASMPDFLGEERSKQGCVDMICVD</sequence>
<dbReference type="GO" id="GO:0006508">
    <property type="term" value="P:proteolysis"/>
    <property type="evidence" value="ECO:0007669"/>
    <property type="project" value="UniProtKB-KW"/>
</dbReference>
<gene>
    <name evidence="6" type="ORF">BHQ10_007523</name>
</gene>
<evidence type="ECO:0000259" key="5">
    <source>
        <dbReference type="PROSITE" id="PS50600"/>
    </source>
</evidence>
<organism evidence="6 7">
    <name type="scientific">Talaromyces amestolkiae</name>
    <dbReference type="NCBI Taxonomy" id="1196081"/>
    <lineage>
        <taxon>Eukaryota</taxon>
        <taxon>Fungi</taxon>
        <taxon>Dikarya</taxon>
        <taxon>Ascomycota</taxon>
        <taxon>Pezizomycotina</taxon>
        <taxon>Eurotiomycetes</taxon>
        <taxon>Eurotiomycetidae</taxon>
        <taxon>Eurotiales</taxon>
        <taxon>Trichocomaceae</taxon>
        <taxon>Talaromyces</taxon>
        <taxon>Talaromyces sect. Talaromyces</taxon>
    </lineage>
</organism>
<dbReference type="Proteomes" id="UP000249363">
    <property type="component" value="Unassembled WGS sequence"/>
</dbReference>
<feature type="region of interest" description="Disordered" evidence="4">
    <location>
        <begin position="81"/>
        <end position="109"/>
    </location>
</feature>
<dbReference type="OrthoDB" id="4226396at2759"/>
<dbReference type="InterPro" id="IPR003653">
    <property type="entry name" value="Peptidase_C48_C"/>
</dbReference>
<feature type="domain" description="Ubiquitin-like protease family profile" evidence="5">
    <location>
        <begin position="403"/>
        <end position="625"/>
    </location>
</feature>
<evidence type="ECO:0000313" key="7">
    <source>
        <dbReference type="Proteomes" id="UP000249363"/>
    </source>
</evidence>
<dbReference type="Gene3D" id="3.40.395.10">
    <property type="entry name" value="Adenoviral Proteinase, Chain A"/>
    <property type="match status" value="1"/>
</dbReference>
<dbReference type="PROSITE" id="PS50600">
    <property type="entry name" value="ULP_PROTEASE"/>
    <property type="match status" value="1"/>
</dbReference>
<reference evidence="6 7" key="1">
    <citation type="journal article" date="2017" name="Biotechnol. Biofuels">
        <title>Differential beta-glucosidase expression as a function of carbon source availability in Talaromyces amestolkiae: a genomic and proteomic approach.</title>
        <authorList>
            <person name="de Eugenio L.I."/>
            <person name="Mendez-Liter J.A."/>
            <person name="Nieto-Dominguez M."/>
            <person name="Alonso L."/>
            <person name="Gil-Munoz J."/>
            <person name="Barriuso J."/>
            <person name="Prieto A."/>
            <person name="Martinez M.J."/>
        </authorList>
    </citation>
    <scope>NUCLEOTIDE SEQUENCE [LARGE SCALE GENOMIC DNA]</scope>
    <source>
        <strain evidence="6 7">CIB</strain>
    </source>
</reference>
<dbReference type="SUPFAM" id="SSF54001">
    <property type="entry name" value="Cysteine proteinases"/>
    <property type="match status" value="1"/>
</dbReference>
<comment type="similarity">
    <text evidence="1">Belongs to the peptidase C48 family.</text>
</comment>
<proteinExistence type="inferred from homology"/>
<dbReference type="EMBL" id="MIKG01000015">
    <property type="protein sequence ID" value="RAO71511.1"/>
    <property type="molecule type" value="Genomic_DNA"/>
</dbReference>
<dbReference type="AlphaFoldDB" id="A0A364L732"/>
<evidence type="ECO:0000256" key="3">
    <source>
        <dbReference type="ARBA" id="ARBA00022801"/>
    </source>
</evidence>
<keyword evidence="3" id="KW-0378">Hydrolase</keyword>
<evidence type="ECO:0000256" key="2">
    <source>
        <dbReference type="ARBA" id="ARBA00022670"/>
    </source>
</evidence>